<reference evidence="2" key="1">
    <citation type="submission" date="2022-11" db="UniProtKB">
        <authorList>
            <consortium name="WormBaseParasite"/>
        </authorList>
    </citation>
    <scope>IDENTIFICATION</scope>
</reference>
<dbReference type="Proteomes" id="UP000887572">
    <property type="component" value="Unplaced"/>
</dbReference>
<protein>
    <submittedName>
        <fullName evidence="2">Uncharacterized protein</fullName>
    </submittedName>
</protein>
<keyword evidence="1" id="KW-1185">Reference proteome</keyword>
<proteinExistence type="predicted"/>
<organism evidence="1 2">
    <name type="scientific">Globodera rostochiensis</name>
    <name type="common">Golden nematode worm</name>
    <name type="synonym">Heterodera rostochiensis</name>
    <dbReference type="NCBI Taxonomy" id="31243"/>
    <lineage>
        <taxon>Eukaryota</taxon>
        <taxon>Metazoa</taxon>
        <taxon>Ecdysozoa</taxon>
        <taxon>Nematoda</taxon>
        <taxon>Chromadorea</taxon>
        <taxon>Rhabditida</taxon>
        <taxon>Tylenchina</taxon>
        <taxon>Tylenchomorpha</taxon>
        <taxon>Tylenchoidea</taxon>
        <taxon>Heteroderidae</taxon>
        <taxon>Heteroderinae</taxon>
        <taxon>Globodera</taxon>
    </lineage>
</organism>
<accession>A0A914GVN2</accession>
<evidence type="ECO:0000313" key="2">
    <source>
        <dbReference type="WBParaSite" id="Gr19_v10_g11613.t1"/>
    </source>
</evidence>
<evidence type="ECO:0000313" key="1">
    <source>
        <dbReference type="Proteomes" id="UP000887572"/>
    </source>
</evidence>
<dbReference type="AlphaFoldDB" id="A0A914GVN2"/>
<name>A0A914GVN2_GLORO</name>
<dbReference type="WBParaSite" id="Gr19_v10_g11613.t1">
    <property type="protein sequence ID" value="Gr19_v10_g11613.t1"/>
    <property type="gene ID" value="Gr19_v10_g11613"/>
</dbReference>
<sequence length="348" mass="40476">MSDHPREARRHMEELEELNICNDIWLDTLLLIGRDEVATKFALINARFSAIVDIHLRHRKWTLGTLFIQRARSGTGAEIAQQNDGTSSNFLPVANSPLPPHVIGFDAIHVCYIDREVLTFLRHIRRLISSNISLQFTIRATEQRCWNIMAQEIWPLMSHGISALMDMRKSDFVLLHKYISPNVLADCVNLRRIFSHYLPIAPLNTLNDLRPGQDQYTWLQTPRPDGLPKLLSFYRWRKGWPLLTEQLKKNFFSANSTPVNFLIYSCVTNGRILAFNVVNERTQERLAQTARAGFALFWHIRRFNVVLWRCPVQFEFNPSRVSAWEVEANEMKNFVYFTLRDADIGPLL</sequence>